<evidence type="ECO:0000313" key="3">
    <source>
        <dbReference type="Proteomes" id="UP001374893"/>
    </source>
</evidence>
<evidence type="ECO:0000313" key="2">
    <source>
        <dbReference type="EMBL" id="BCX46987.1"/>
    </source>
</evidence>
<dbReference type="Gene3D" id="3.10.180.10">
    <property type="entry name" value="2,3-Dihydroxybiphenyl 1,2-Dioxygenase, domain 1"/>
    <property type="match status" value="1"/>
</dbReference>
<dbReference type="Pfam" id="PF18029">
    <property type="entry name" value="Glyoxalase_6"/>
    <property type="match status" value="1"/>
</dbReference>
<proteinExistence type="predicted"/>
<protein>
    <submittedName>
        <fullName evidence="2">Glyoxalase</fullName>
    </submittedName>
</protein>
<dbReference type="SUPFAM" id="SSF54593">
    <property type="entry name" value="Glyoxalase/Bleomycin resistance protein/Dihydroxybiphenyl dioxygenase"/>
    <property type="match status" value="1"/>
</dbReference>
<dbReference type="EMBL" id="AP024702">
    <property type="protein sequence ID" value="BCX46987.1"/>
    <property type="molecule type" value="Genomic_DNA"/>
</dbReference>
<reference evidence="2 3" key="1">
    <citation type="submission" date="2021-06" db="EMBL/GenBank/DDBJ databases">
        <title>Complete genome of Haloferula helveola possessing various polysaccharide degrading enzymes.</title>
        <authorList>
            <person name="Takami H."/>
            <person name="Huang C."/>
            <person name="Hamasaki K."/>
        </authorList>
    </citation>
    <scope>NUCLEOTIDE SEQUENCE [LARGE SCALE GENOMIC DNA]</scope>
    <source>
        <strain evidence="2 3">CN-1</strain>
    </source>
</reference>
<keyword evidence="3" id="KW-1185">Reference proteome</keyword>
<dbReference type="InterPro" id="IPR029068">
    <property type="entry name" value="Glyas_Bleomycin-R_OHBP_Dase"/>
</dbReference>
<dbReference type="Proteomes" id="UP001374893">
    <property type="component" value="Chromosome"/>
</dbReference>
<evidence type="ECO:0000259" key="1">
    <source>
        <dbReference type="PROSITE" id="PS51819"/>
    </source>
</evidence>
<accession>A0ABN6H2Y8</accession>
<name>A0ABN6H2Y8_9BACT</name>
<dbReference type="InterPro" id="IPR041581">
    <property type="entry name" value="Glyoxalase_6"/>
</dbReference>
<organism evidence="2 3">
    <name type="scientific">Haloferula helveola</name>
    <dbReference type="NCBI Taxonomy" id="490095"/>
    <lineage>
        <taxon>Bacteria</taxon>
        <taxon>Pseudomonadati</taxon>
        <taxon>Verrucomicrobiota</taxon>
        <taxon>Verrucomicrobiia</taxon>
        <taxon>Verrucomicrobiales</taxon>
        <taxon>Verrucomicrobiaceae</taxon>
        <taxon>Haloferula</taxon>
    </lineage>
</organism>
<dbReference type="PROSITE" id="PS51819">
    <property type="entry name" value="VOC"/>
    <property type="match status" value="1"/>
</dbReference>
<gene>
    <name evidence="2" type="ORF">HAHE_08950</name>
</gene>
<dbReference type="InterPro" id="IPR037523">
    <property type="entry name" value="VOC_core"/>
</dbReference>
<sequence>MQVEKVKYVLWAADWQRCVKFYSELFGGEATMESEVWSEVVIQGAIIGIHGGGEGKRTWTGLSFQLDDLREGIRRLKECGGDLTCEPTDTPEEPLHLAMCIDPEGNEFMMTQRRS</sequence>
<feature type="domain" description="VOC" evidence="1">
    <location>
        <begin position="2"/>
        <end position="113"/>
    </location>
</feature>
<dbReference type="RefSeq" id="WP_338688957.1">
    <property type="nucleotide sequence ID" value="NZ_AP024702.1"/>
</dbReference>